<evidence type="ECO:0000313" key="8">
    <source>
        <dbReference type="Proteomes" id="UP000653565"/>
    </source>
</evidence>
<dbReference type="PRINTS" id="PR01415">
    <property type="entry name" value="ANKYRIN"/>
</dbReference>
<gene>
    <name evidence="7" type="ORF">CNMCM6805_001034</name>
</gene>
<dbReference type="InterPro" id="IPR056884">
    <property type="entry name" value="NPHP3-like_N"/>
</dbReference>
<dbReference type="InterPro" id="IPR002110">
    <property type="entry name" value="Ankyrin_rpt"/>
</dbReference>
<dbReference type="Pfam" id="PF24883">
    <property type="entry name" value="NPHP3_N"/>
    <property type="match status" value="1"/>
</dbReference>
<dbReference type="SUPFAM" id="SSF52540">
    <property type="entry name" value="P-loop containing nucleoside triphosphate hydrolases"/>
    <property type="match status" value="1"/>
</dbReference>
<dbReference type="Gene3D" id="3.40.50.300">
    <property type="entry name" value="P-loop containing nucleotide triphosphate hydrolases"/>
    <property type="match status" value="1"/>
</dbReference>
<sequence>MATPARSPFTNEEYTVGWICALAVELAAAKGMMDEVHGEPQTPPADADNNSYILGSMGRFKVVAARLPIHQLGASSAAAVAKEMLFTFPRFRVGLLVGIGAGIPDYDNDVDIRLGDVVISSSPQTGGVVVYDFGKALADGSFESLSVLNSPPRSLGSALGKLQTEHLMQENKIEYYIEQMLERFPLMRSKGYSHPGHSADRLFQPSYLHATGKSCAKCDPSAEISREPRLDDSPVIHYGTIASGNTVIKDALTRDSIRDRHGAICLEMEAAGLMNNFPCIVIRGISDYADSHKNDRWQPFAAAAAAACAKEFLEHVQPKAIEAEPAAKDILYQVHDDVAEIKELVMNEHSRHILDWITELDFDRQHNDNLKSRLEGTGLWLLQSEEFNQWISRPQQTLFCPGIPGAGKTILSSIVVERLRAQFLGDPEVQVACLFCSYQPSFQQATLDFLLSLLRQLAIKGPTVLPNIDQMYKSHTGNKTRPSVKDILPELSRTAQSFQRVFVVIDALDEYCPSNPEELQVLLSALFTFQKDGPVNILATSRPNSEIISQFEGCIHREIRAQDDDILRYVNTTLPTLLRSKISQHPNVQDDVRREVLKSADGMFLLATLHMDHLKGYLTVGDLEEALDHLPRGRTGLGKAYDQAIDRIKSQSEPCCQMAMRVLSWLTHCKRALFPKELQQALGTRPGQTDLDRQFLPDIDIIDSVCAGLVVFDQNTRRIRLVHYTTKEYLLGHPAFRNSEAEIAQTCMAYLSFAPFSSGRYRNISDYEHLEELYPLHHYCGQYWAAHASAALDTSEEFIKPVVVFLENDSNVHAAASVVMPHSVPRDTMFPNWLHFIPRQLTKIHIAASGGLTSVITEYIRRNEEVDIRDPDGGTPLAYAAKAGHLDTTRVLLESKRVDPDSKDTDGRTPLLLAASGEYKEVVHVLIQYGACPNHKDRFGSSALGAAAASGDIETMRLLLDHGAQINQQCPSYHEYDGTPLMNARCSGNTDAVLFLLERGADPNFPNVGGVTILSAVARNNDEELVKLLLESGVQVDPKGHFGATPLAYAVEQGFLGITEKLIKAGADVNMQNHDGQSVLMMACDSAESNEEIIHELLHHGANPNIQDSSLETPLSISTKYGSLGVVKLLLDKGADPNIPGKRGETALFRAAEEGHGDLINALLHNKADPHICNEAFQTALFCAVRKGHVSVVNLLLDAGSDVHAQDIAGSTPLFYAASSGSEEVVRLLLEKGAQNDHRNALQETALFFAARYGWTAVANLLIEAGATPDPRNLIMESPLIYAAGWLDHIISRPSKRKLDYSSVVTLLLENGADPNPRYNPTFQSKSQFESWEVLWSSPIHRLCMPPRLQNACCEAARHIWKSRVQEYDDEQILIFLECLVYEDSTYFRRLWRKGEATPLLWAVRGCHVDLVKRLLRAGVSIEIQNKGRTDIFIEAVESGNTLIAELLLDDLIDPSAAASHLWSMALHAAAKMGATARNEPHMAKLLSQDHRDDLACDSSDDGDESDICKECRSSGTTCSDDTHRLAKRQRR</sequence>
<feature type="repeat" description="ANK" evidence="3">
    <location>
        <begin position="1009"/>
        <end position="1041"/>
    </location>
</feature>
<proteinExistence type="predicted"/>
<dbReference type="PANTHER" id="PTHR24166">
    <property type="entry name" value="ROLLING PEBBLES, ISOFORM B"/>
    <property type="match status" value="1"/>
</dbReference>
<dbReference type="SUPFAM" id="SSF48403">
    <property type="entry name" value="Ankyrin repeat"/>
    <property type="match status" value="3"/>
</dbReference>
<dbReference type="InterPro" id="IPR054471">
    <property type="entry name" value="GPIID_WHD"/>
</dbReference>
<dbReference type="PROSITE" id="PS50297">
    <property type="entry name" value="ANK_REP_REGION"/>
    <property type="match status" value="11"/>
</dbReference>
<evidence type="ECO:0000256" key="2">
    <source>
        <dbReference type="ARBA" id="ARBA00023043"/>
    </source>
</evidence>
<feature type="repeat" description="ANK" evidence="3">
    <location>
        <begin position="906"/>
        <end position="938"/>
    </location>
</feature>
<reference evidence="7" key="2">
    <citation type="submission" date="2020-04" db="EMBL/GenBank/DDBJ databases">
        <authorList>
            <person name="Santos R.A.C."/>
            <person name="Steenwyk J.L."/>
            <person name="Rivero-Menendez O."/>
            <person name="Mead M.E."/>
            <person name="Silva L.P."/>
            <person name="Bastos R.W."/>
            <person name="Alastruey-Izquierdo A."/>
            <person name="Goldman G.H."/>
            <person name="Rokas A."/>
        </authorList>
    </citation>
    <scope>NUCLEOTIDE SEQUENCE</scope>
    <source>
        <strain evidence="7">CNM-CM6805</strain>
    </source>
</reference>
<evidence type="ECO:0000256" key="3">
    <source>
        <dbReference type="PROSITE-ProRule" id="PRU00023"/>
    </source>
</evidence>
<reference evidence="7" key="1">
    <citation type="journal article" date="2020" name="bioRxiv">
        <title>Genomic and phenotypic heterogeneity of clinical isolates of the human pathogens Aspergillus fumigatus, Aspergillus lentulus and Aspergillus fumigatiaffinis.</title>
        <authorList>
            <person name="dos Santos R.A.C."/>
            <person name="Steenwyk J.L."/>
            <person name="Rivero-Menendez O."/>
            <person name="Mead M.E."/>
            <person name="Silva L.P."/>
            <person name="Bastos R.W."/>
            <person name="Alastruey-Izquierdo A."/>
            <person name="Goldman G.H."/>
            <person name="Rokas A."/>
        </authorList>
    </citation>
    <scope>NUCLEOTIDE SEQUENCE</scope>
    <source>
        <strain evidence="7">CNM-CM6805</strain>
    </source>
</reference>
<evidence type="ECO:0000256" key="4">
    <source>
        <dbReference type="SAM" id="MobiDB-lite"/>
    </source>
</evidence>
<dbReference type="SMART" id="SM00248">
    <property type="entry name" value="ANK"/>
    <property type="match status" value="15"/>
</dbReference>
<dbReference type="Pfam" id="PF22939">
    <property type="entry name" value="WHD_GPIID"/>
    <property type="match status" value="1"/>
</dbReference>
<dbReference type="Pfam" id="PF12796">
    <property type="entry name" value="Ank_2"/>
    <property type="match status" value="3"/>
</dbReference>
<feature type="domain" description="Nephrocystin 3-like N-terminal" evidence="6">
    <location>
        <begin position="376"/>
        <end position="542"/>
    </location>
</feature>
<feature type="repeat" description="ANK" evidence="3">
    <location>
        <begin position="1110"/>
        <end position="1142"/>
    </location>
</feature>
<keyword evidence="2 3" id="KW-0040">ANK repeat</keyword>
<name>A0A8H4GX56_9EURO</name>
<dbReference type="GO" id="GO:0003824">
    <property type="term" value="F:catalytic activity"/>
    <property type="evidence" value="ECO:0007669"/>
    <property type="project" value="InterPro"/>
</dbReference>
<feature type="repeat" description="ANK" evidence="3">
    <location>
        <begin position="939"/>
        <end position="971"/>
    </location>
</feature>
<evidence type="ECO:0000256" key="1">
    <source>
        <dbReference type="ARBA" id="ARBA00022737"/>
    </source>
</evidence>
<feature type="domain" description="GPI inositol-deacylase winged helix" evidence="5">
    <location>
        <begin position="657"/>
        <end position="733"/>
    </location>
</feature>
<dbReference type="GO" id="GO:0009116">
    <property type="term" value="P:nucleoside metabolic process"/>
    <property type="evidence" value="ECO:0007669"/>
    <property type="project" value="InterPro"/>
</dbReference>
<organism evidence="7 8">
    <name type="scientific">Aspergillus fumigatiaffinis</name>
    <dbReference type="NCBI Taxonomy" id="340414"/>
    <lineage>
        <taxon>Eukaryota</taxon>
        <taxon>Fungi</taxon>
        <taxon>Dikarya</taxon>
        <taxon>Ascomycota</taxon>
        <taxon>Pezizomycotina</taxon>
        <taxon>Eurotiomycetes</taxon>
        <taxon>Eurotiomycetidae</taxon>
        <taxon>Eurotiales</taxon>
        <taxon>Aspergillaceae</taxon>
        <taxon>Aspergillus</taxon>
        <taxon>Aspergillus subgen. Fumigati</taxon>
    </lineage>
</organism>
<dbReference type="InterPro" id="IPR027417">
    <property type="entry name" value="P-loop_NTPase"/>
</dbReference>
<dbReference type="InterPro" id="IPR036770">
    <property type="entry name" value="Ankyrin_rpt-contain_sf"/>
</dbReference>
<dbReference type="SUPFAM" id="SSF53167">
    <property type="entry name" value="Purine and uridine phosphorylases"/>
    <property type="match status" value="1"/>
</dbReference>
<dbReference type="Gene3D" id="3.40.50.1580">
    <property type="entry name" value="Nucleoside phosphorylase domain"/>
    <property type="match status" value="1"/>
</dbReference>
<dbReference type="InterPro" id="IPR035994">
    <property type="entry name" value="Nucleoside_phosphorylase_sf"/>
</dbReference>
<dbReference type="Pfam" id="PF00023">
    <property type="entry name" value="Ank"/>
    <property type="match status" value="4"/>
</dbReference>
<dbReference type="OrthoDB" id="1577640at2759"/>
<feature type="repeat" description="ANK" evidence="3">
    <location>
        <begin position="872"/>
        <end position="894"/>
    </location>
</feature>
<feature type="repeat" description="ANK" evidence="3">
    <location>
        <begin position="976"/>
        <end position="1008"/>
    </location>
</feature>
<evidence type="ECO:0000259" key="5">
    <source>
        <dbReference type="Pfam" id="PF22939"/>
    </source>
</evidence>
<dbReference type="Proteomes" id="UP000653565">
    <property type="component" value="Unassembled WGS sequence"/>
</dbReference>
<feature type="repeat" description="ANK" evidence="3">
    <location>
        <begin position="1395"/>
        <end position="1427"/>
    </location>
</feature>
<feature type="repeat" description="ANK" evidence="3">
    <location>
        <begin position="1209"/>
        <end position="1241"/>
    </location>
</feature>
<keyword evidence="1" id="KW-0677">Repeat</keyword>
<feature type="region of interest" description="Disordered" evidence="4">
    <location>
        <begin position="1513"/>
        <end position="1532"/>
    </location>
</feature>
<feature type="repeat" description="ANK" evidence="3">
    <location>
        <begin position="1042"/>
        <end position="1074"/>
    </location>
</feature>
<feature type="repeat" description="ANK" evidence="3">
    <location>
        <begin position="1075"/>
        <end position="1109"/>
    </location>
</feature>
<evidence type="ECO:0000313" key="7">
    <source>
        <dbReference type="EMBL" id="KAF4229997.1"/>
    </source>
</evidence>
<dbReference type="PANTHER" id="PTHR24166:SF48">
    <property type="entry name" value="PROTEIN VAPYRIN"/>
    <property type="match status" value="1"/>
</dbReference>
<dbReference type="EMBL" id="JAAAPX010000122">
    <property type="protein sequence ID" value="KAF4229997.1"/>
    <property type="molecule type" value="Genomic_DNA"/>
</dbReference>
<feature type="repeat" description="ANK" evidence="3">
    <location>
        <begin position="1143"/>
        <end position="1175"/>
    </location>
</feature>
<accession>A0A8H4GX56</accession>
<dbReference type="InterPro" id="IPR050889">
    <property type="entry name" value="Dendritic_Spine_Reg/Scaffold"/>
</dbReference>
<feature type="repeat" description="ANK" evidence="3">
    <location>
        <begin position="1176"/>
        <end position="1208"/>
    </location>
</feature>
<evidence type="ECO:0000259" key="6">
    <source>
        <dbReference type="Pfam" id="PF24883"/>
    </source>
</evidence>
<comment type="caution">
    <text evidence="7">The sequence shown here is derived from an EMBL/GenBank/DDBJ whole genome shotgun (WGS) entry which is preliminary data.</text>
</comment>
<dbReference type="Gene3D" id="1.25.40.20">
    <property type="entry name" value="Ankyrin repeat-containing domain"/>
    <property type="match status" value="4"/>
</dbReference>
<keyword evidence="8" id="KW-1185">Reference proteome</keyword>
<dbReference type="PROSITE" id="PS50088">
    <property type="entry name" value="ANK_REPEAT"/>
    <property type="match status" value="12"/>
</dbReference>
<protein>
    <submittedName>
        <fullName evidence="7">Uncharacterized protein</fullName>
    </submittedName>
</protein>